<dbReference type="OrthoDB" id="2014201at2759"/>
<evidence type="ECO:0008006" key="4">
    <source>
        <dbReference type="Google" id="ProtNLM"/>
    </source>
</evidence>
<reference evidence="2" key="1">
    <citation type="journal article" date="2020" name="Stud. Mycol.">
        <title>101 Dothideomycetes genomes: a test case for predicting lifestyles and emergence of pathogens.</title>
        <authorList>
            <person name="Haridas S."/>
            <person name="Albert R."/>
            <person name="Binder M."/>
            <person name="Bloem J."/>
            <person name="Labutti K."/>
            <person name="Salamov A."/>
            <person name="Andreopoulos B."/>
            <person name="Baker S."/>
            <person name="Barry K."/>
            <person name="Bills G."/>
            <person name="Bluhm B."/>
            <person name="Cannon C."/>
            <person name="Castanera R."/>
            <person name="Culley D."/>
            <person name="Daum C."/>
            <person name="Ezra D."/>
            <person name="Gonzalez J."/>
            <person name="Henrissat B."/>
            <person name="Kuo A."/>
            <person name="Liang C."/>
            <person name="Lipzen A."/>
            <person name="Lutzoni F."/>
            <person name="Magnuson J."/>
            <person name="Mondo S."/>
            <person name="Nolan M."/>
            <person name="Ohm R."/>
            <person name="Pangilinan J."/>
            <person name="Park H.-J."/>
            <person name="Ramirez L."/>
            <person name="Alfaro M."/>
            <person name="Sun H."/>
            <person name="Tritt A."/>
            <person name="Yoshinaga Y."/>
            <person name="Zwiers L.-H."/>
            <person name="Turgeon B."/>
            <person name="Goodwin S."/>
            <person name="Spatafora J."/>
            <person name="Crous P."/>
            <person name="Grigoriev I."/>
        </authorList>
    </citation>
    <scope>NUCLEOTIDE SEQUENCE</scope>
    <source>
        <strain evidence="2">CBS 627.86</strain>
    </source>
</reference>
<name>A0A6A5YKA9_9PLEO</name>
<dbReference type="InterPro" id="IPR050587">
    <property type="entry name" value="GNT1/Glycosyltrans_8"/>
</dbReference>
<keyword evidence="3" id="KW-1185">Reference proteome</keyword>
<protein>
    <recommendedName>
        <fullName evidence="4">Nucleotide-diphospho-sugar transferase</fullName>
    </recommendedName>
</protein>
<evidence type="ECO:0000313" key="2">
    <source>
        <dbReference type="EMBL" id="KAF2106641.1"/>
    </source>
</evidence>
<feature type="transmembrane region" description="Helical" evidence="1">
    <location>
        <begin position="12"/>
        <end position="29"/>
    </location>
</feature>
<dbReference type="Proteomes" id="UP000799770">
    <property type="component" value="Unassembled WGS sequence"/>
</dbReference>
<dbReference type="InterPro" id="IPR029044">
    <property type="entry name" value="Nucleotide-diphossugar_trans"/>
</dbReference>
<dbReference type="PANTHER" id="PTHR11183">
    <property type="entry name" value="GLYCOGENIN SUBFAMILY MEMBER"/>
    <property type="match status" value="1"/>
</dbReference>
<gene>
    <name evidence="2" type="ORF">BDV96DRAFT_558783</name>
</gene>
<evidence type="ECO:0000256" key="1">
    <source>
        <dbReference type="SAM" id="Phobius"/>
    </source>
</evidence>
<dbReference type="AlphaFoldDB" id="A0A6A5YKA9"/>
<dbReference type="Gene3D" id="3.90.550.10">
    <property type="entry name" value="Spore Coat Polysaccharide Biosynthesis Protein SpsA, Chain A"/>
    <property type="match status" value="1"/>
</dbReference>
<proteinExistence type="predicted"/>
<dbReference type="EMBL" id="ML977360">
    <property type="protein sequence ID" value="KAF2106641.1"/>
    <property type="molecule type" value="Genomic_DNA"/>
</dbReference>
<accession>A0A6A5YKA9</accession>
<sequence length="339" mass="38775">MFSNAVVPSRRIINILAAVFILFVLVYLFPRDFTSQDAHVSPHQSAPTKRYAYATFLGGQWDANDTSINDDGKHFTQTRMLLWQLKHDPGTRSPNNYPFLVLVTKEVTQSKREQLKREGAIVKEVAQVVPPGHEKGGPWVDMVTRVRMFEMIEYDKVMYLSPDHLITRPVDGIFEDTAAQLQQNRKLTSKGATKPAEAPQPSTYIFASTSSAGDFNHKLPPPRGLKTNGDCLLYKPSKELFNYYVSLATLKAKGSHGAYPSEEPLWNYAHRRKGNMPWTQLHWKWNIDWVSYKDYEAGIASLNVKYWDIPEGDTELGGFANDVKRRMEEYWLERGDEKA</sequence>
<dbReference type="SUPFAM" id="SSF53448">
    <property type="entry name" value="Nucleotide-diphospho-sugar transferases"/>
    <property type="match status" value="1"/>
</dbReference>
<organism evidence="2 3">
    <name type="scientific">Lophiotrema nucula</name>
    <dbReference type="NCBI Taxonomy" id="690887"/>
    <lineage>
        <taxon>Eukaryota</taxon>
        <taxon>Fungi</taxon>
        <taxon>Dikarya</taxon>
        <taxon>Ascomycota</taxon>
        <taxon>Pezizomycotina</taxon>
        <taxon>Dothideomycetes</taxon>
        <taxon>Pleosporomycetidae</taxon>
        <taxon>Pleosporales</taxon>
        <taxon>Lophiotremataceae</taxon>
        <taxon>Lophiotrema</taxon>
    </lineage>
</organism>
<keyword evidence="1" id="KW-0472">Membrane</keyword>
<keyword evidence="1" id="KW-1133">Transmembrane helix</keyword>
<evidence type="ECO:0000313" key="3">
    <source>
        <dbReference type="Proteomes" id="UP000799770"/>
    </source>
</evidence>
<keyword evidence="1" id="KW-0812">Transmembrane</keyword>